<dbReference type="EMBL" id="SPMX01000053">
    <property type="protein sequence ID" value="NMQ06725.1"/>
    <property type="molecule type" value="Genomic_DNA"/>
</dbReference>
<dbReference type="InterPro" id="IPR016164">
    <property type="entry name" value="FAD-linked_Oxase-like_C"/>
</dbReference>
<feature type="domain" description="FAD-binding PCMH-type" evidence="3">
    <location>
        <begin position="205"/>
        <end position="392"/>
    </location>
</feature>
<dbReference type="Gene3D" id="3.30.43.10">
    <property type="entry name" value="Uridine Diphospho-n-acetylenolpyruvylglucosamine Reductase, domain 2"/>
    <property type="match status" value="1"/>
</dbReference>
<dbReference type="Gene3D" id="3.40.462.10">
    <property type="entry name" value="FAD-linked oxidases, C-terminal domain"/>
    <property type="match status" value="1"/>
</dbReference>
<keyword evidence="5" id="KW-1185">Reference proteome</keyword>
<evidence type="ECO:0000256" key="2">
    <source>
        <dbReference type="ARBA" id="ARBA00022827"/>
    </source>
</evidence>
<dbReference type="Proteomes" id="UP000886469">
    <property type="component" value="Unassembled WGS sequence"/>
</dbReference>
<dbReference type="SUPFAM" id="SSF55103">
    <property type="entry name" value="FAD-linked oxidases, C-terminal domain"/>
    <property type="match status" value="1"/>
</dbReference>
<dbReference type="PANTHER" id="PTHR11748:SF114">
    <property type="entry name" value="ARYL-ALCOHOL OXIDASE VANILLYL-ALCOHOL OXIDASE (AFU_ORTHOLOGUE AFUA_3G09500)-RELATED"/>
    <property type="match status" value="1"/>
</dbReference>
<dbReference type="PANTHER" id="PTHR11748">
    <property type="entry name" value="D-LACTATE DEHYDROGENASE"/>
    <property type="match status" value="1"/>
</dbReference>
<evidence type="ECO:0000313" key="4">
    <source>
        <dbReference type="EMBL" id="NMQ06725.1"/>
    </source>
</evidence>
<evidence type="ECO:0000313" key="5">
    <source>
        <dbReference type="Proteomes" id="UP000886469"/>
    </source>
</evidence>
<keyword evidence="1" id="KW-0285">Flavoprotein</keyword>
<dbReference type="Gene3D" id="3.30.465.10">
    <property type="match status" value="1"/>
</dbReference>
<protein>
    <submittedName>
        <fullName evidence="4">FAD-binding oxidoreductase</fullName>
    </submittedName>
</protein>
<dbReference type="InterPro" id="IPR016167">
    <property type="entry name" value="FAD-bd_PCMH_sub1"/>
</dbReference>
<dbReference type="InterPro" id="IPR006094">
    <property type="entry name" value="Oxid_FAD_bind_N"/>
</dbReference>
<accession>A0ABX1TAN2</accession>
<evidence type="ECO:0000256" key="1">
    <source>
        <dbReference type="ARBA" id="ARBA00022630"/>
    </source>
</evidence>
<dbReference type="InterPro" id="IPR036318">
    <property type="entry name" value="FAD-bd_PCMH-like_sf"/>
</dbReference>
<sequence>MKPFATIRAATPKAMAASANAERRRCRAMFLAARKASVSNGWFQPGKVARANAVGWTSARSRLQCSDYHTPIPGKPSRFRRFGHPCQEPFACCSQEPHSHSEPDARLTPFDVGSYTFDRSPGFPVLDLGGTPCERSHSLLQQTPGHHRWTKCHVPKDDATPLISAFDPRSDLSGALRDWRALLGDVHVLADEQVRDHYARSTSSSSRRPAAILKPGTRDEVVKVVRIARRCRTPLYPISTGQNWGYGDACAVYDGQVIVDLGRMNRIEHVDTELGYAVIEPGVTQGQLSRYLAEQGVPFWIDCTGAGPNSSFIGNIVERGFGHSPYGNRFETISGMEVVLGTGEVLRTGFGHYPGAKTTHLYPYGIGPYLDGIFTQSNFGIVTQLGLWLQPIPESFCPYIVLFKEDQDLLEAIPRLQKLRLNRILQSVPHIGNDLRALASDAPFPRDRLPAQARLTPEVRAALRKEAGIGAWSMSGAFYGTSRQVALHKKLLKHALANVDAKVIFLPRHLLAAGQWFVRRFGHLAPFRGLEKKIRLGSALAGMHSGVPTGAFLRGCYWRHQAGVPADFSDDSDLARERIGLMWMAPIIPFRREDLALLNQEMDALFARFGFDCHVTVNMINGRALAAVYTIDFDAEDEAETRRGVECYEAGVRSLFELGYPLYRSSVRGMGLLASQRDDGFCDVVDRLKLALDPGAILAPGRYDWLRSHRAIQSSQNEDSGN</sequence>
<gene>
    <name evidence="4" type="ORF">E4Q08_16475</name>
</gene>
<dbReference type="InterPro" id="IPR016170">
    <property type="entry name" value="Cytok_DH_C_sf"/>
</dbReference>
<dbReference type="Pfam" id="PF01565">
    <property type="entry name" value="FAD_binding_4"/>
    <property type="match status" value="1"/>
</dbReference>
<dbReference type="SUPFAM" id="SSF56176">
    <property type="entry name" value="FAD-binding/transporter-associated domain-like"/>
    <property type="match status" value="1"/>
</dbReference>
<dbReference type="InterPro" id="IPR016166">
    <property type="entry name" value="FAD-bd_PCMH"/>
</dbReference>
<proteinExistence type="predicted"/>
<organism evidence="4 5">
    <name type="scientific">Candidatus Accumulibacter contiguus</name>
    <dbReference type="NCBI Taxonomy" id="2954381"/>
    <lineage>
        <taxon>Bacteria</taxon>
        <taxon>Pseudomonadati</taxon>
        <taxon>Pseudomonadota</taxon>
        <taxon>Betaproteobacteria</taxon>
        <taxon>Candidatus Accumulibacter</taxon>
    </lineage>
</organism>
<dbReference type="InterPro" id="IPR016169">
    <property type="entry name" value="FAD-bd_PCMH_sub2"/>
</dbReference>
<comment type="caution">
    <text evidence="4">The sequence shown here is derived from an EMBL/GenBank/DDBJ whole genome shotgun (WGS) entry which is preliminary data.</text>
</comment>
<name>A0ABX1TAN2_9PROT</name>
<dbReference type="PROSITE" id="PS51387">
    <property type="entry name" value="FAD_PCMH"/>
    <property type="match status" value="1"/>
</dbReference>
<evidence type="ECO:0000259" key="3">
    <source>
        <dbReference type="PROSITE" id="PS51387"/>
    </source>
</evidence>
<reference evidence="4" key="1">
    <citation type="submission" date="2019-03" db="EMBL/GenBank/DDBJ databases">
        <title>Metabolic reconstructions from genomes of highly enriched 'Candidatus Accumulibacter' and 'Candidatus Competibacter' bioreactor populations.</title>
        <authorList>
            <person name="Annavajhala M.K."/>
            <person name="Welles L."/>
            <person name="Abbas B."/>
            <person name="Sorokin D."/>
            <person name="Park H."/>
            <person name="Van Loosdrecht M."/>
            <person name="Chandran K."/>
        </authorList>
    </citation>
    <scope>NUCLEOTIDE SEQUENCE</scope>
    <source>
        <strain evidence="4">SBR_L</strain>
    </source>
</reference>
<keyword evidence="2" id="KW-0274">FAD</keyword>